<keyword evidence="3" id="KW-1185">Reference proteome</keyword>
<dbReference type="AlphaFoldDB" id="A0A545UM37"/>
<sequence>MSRSGFQAVSRRISAEKTVKYVGRAEVNIQNLEFPNSKNFNEENIERLARLFRSQGGFSPGDVPNRIPAVIDEAALQTALTASSLSRDALLCGSSKHPRLMFPQEFRLECLRGGDRVKASRKVSRSPNPHWVIDLFTAGMWPRTRPEMWPNTAADISDEPGDGVYYRKIREYQGKFGQEHPYLEHRWWARLRASSKSENKKDRLDQLWKHSKFAAAFDAFQHLPALYCGLRLSELLSFLRHIKDFWYQIFDEDESAMKRLDEDTVLALQLKAPGACEKEARTLYAQVHSGCIFGAFNETTRNRIWLRLCSATADCLVPSLYAFFENLKYLQAAADCMRRLVPRKTNPSMSMRRSFDEQFSIEDEDESGCIIQTSWSSFRTTQTPRADSFDVAYRQLWLYALREYQSMPIPRQQKLAIAETRHADEVVVFRFACLAQKLGFSTDEITALVQRSPDHAIAHRLLTTARKANEFEYEDMSPNMYLDKLHALMDRQTSELTSFFIQRSIYFSFFGQDIDVPIANANATESLHTFDFIRAPGQNLALASSQRLAQTVGGETHEQALRSRIEEPEARLDELVTKEQQLTAKSEQLQSEIAARNTRVRALRGEEQDALARLSGLQQAEAEQVLRLETLQRGASTGEEIRLDLLDTSENGQACAARQDGDIPLPDRDGSLQQEGTPQVDQLLEEEERLRAMVADLTLQAGRLEDDRRSQVASMAAVETQHRAAVEELVAEESALRNKIQQLEAILERLQAR</sequence>
<gene>
    <name evidence="2" type="ORF">IF1G_10849</name>
</gene>
<evidence type="ECO:0000256" key="1">
    <source>
        <dbReference type="SAM" id="Coils"/>
    </source>
</evidence>
<dbReference type="Pfam" id="PF12520">
    <property type="entry name" value="DUF3723"/>
    <property type="match status" value="1"/>
</dbReference>
<dbReference type="EMBL" id="SPUK01000026">
    <property type="protein sequence ID" value="TQV90526.1"/>
    <property type="molecule type" value="Genomic_DNA"/>
</dbReference>
<evidence type="ECO:0000313" key="2">
    <source>
        <dbReference type="EMBL" id="TQV90526.1"/>
    </source>
</evidence>
<protein>
    <submittedName>
        <fullName evidence="2">Uncharacterized protein</fullName>
    </submittedName>
</protein>
<dbReference type="STRING" id="43265.A0A545UM37"/>
<proteinExistence type="predicted"/>
<accession>A0A545UM37</accession>
<dbReference type="InterPro" id="IPR022198">
    <property type="entry name" value="DUF3723"/>
</dbReference>
<feature type="coiled-coil region" evidence="1">
    <location>
        <begin position="726"/>
        <end position="753"/>
    </location>
</feature>
<reference evidence="2 3" key="1">
    <citation type="journal article" date="2019" name="Appl. Microbiol. Biotechnol.">
        <title>Genome sequence of Isaria javanica and comparative genome analysis insights into family S53 peptidase evolution in fungal entomopathogens.</title>
        <authorList>
            <person name="Lin R."/>
            <person name="Zhang X."/>
            <person name="Xin B."/>
            <person name="Zou M."/>
            <person name="Gao Y."/>
            <person name="Qin F."/>
            <person name="Hu Q."/>
            <person name="Xie B."/>
            <person name="Cheng X."/>
        </authorList>
    </citation>
    <scope>NUCLEOTIDE SEQUENCE [LARGE SCALE GENOMIC DNA]</scope>
    <source>
        <strain evidence="2 3">IJ1G</strain>
    </source>
</reference>
<keyword evidence="1" id="KW-0175">Coiled coil</keyword>
<name>A0A545UM37_9HYPO</name>
<evidence type="ECO:0000313" key="3">
    <source>
        <dbReference type="Proteomes" id="UP000315783"/>
    </source>
</evidence>
<dbReference type="Proteomes" id="UP000315783">
    <property type="component" value="Unassembled WGS sequence"/>
</dbReference>
<comment type="caution">
    <text evidence="2">The sequence shown here is derived from an EMBL/GenBank/DDBJ whole genome shotgun (WGS) entry which is preliminary data.</text>
</comment>
<organism evidence="2 3">
    <name type="scientific">Cordyceps javanica</name>
    <dbReference type="NCBI Taxonomy" id="43265"/>
    <lineage>
        <taxon>Eukaryota</taxon>
        <taxon>Fungi</taxon>
        <taxon>Dikarya</taxon>
        <taxon>Ascomycota</taxon>
        <taxon>Pezizomycotina</taxon>
        <taxon>Sordariomycetes</taxon>
        <taxon>Hypocreomycetidae</taxon>
        <taxon>Hypocreales</taxon>
        <taxon>Cordycipitaceae</taxon>
        <taxon>Cordyceps</taxon>
    </lineage>
</organism>